<dbReference type="FunFam" id="3.40.50.300:FF:000849">
    <property type="entry name" value="ATP-dependent RNA helicase DBP5"/>
    <property type="match status" value="1"/>
</dbReference>
<comment type="function">
    <text evidence="12">ATP-dependent RNA helicase associated with the nuclear pore complex and essential for mRNA export from the nucleus. May participate in a terminal step of mRNA export through the removal of proteins that accompany mRNA through the nucleopore complex. May also be involved in early transcription.</text>
</comment>
<evidence type="ECO:0000256" key="15">
    <source>
        <dbReference type="ARBA" id="ARBA00047984"/>
    </source>
</evidence>
<keyword evidence="23" id="KW-1185">Reference proteome</keyword>
<feature type="domain" description="DEAD-box RNA helicase Q" evidence="21">
    <location>
        <begin position="74"/>
        <end position="102"/>
    </location>
</feature>
<evidence type="ECO:0000256" key="1">
    <source>
        <dbReference type="ARBA" id="ARBA00004335"/>
    </source>
</evidence>
<keyword evidence="11" id="KW-0906">Nuclear pore complex</keyword>
<dbReference type="InterPro" id="IPR014001">
    <property type="entry name" value="Helicase_ATP-bd"/>
</dbReference>
<keyword evidence="10" id="KW-0811">Translocation</keyword>
<evidence type="ECO:0000256" key="6">
    <source>
        <dbReference type="ARBA" id="ARBA00022806"/>
    </source>
</evidence>
<dbReference type="InterPro" id="IPR000629">
    <property type="entry name" value="RNA-helicase_DEAD-box_CS"/>
</dbReference>
<evidence type="ECO:0000256" key="9">
    <source>
        <dbReference type="ARBA" id="ARBA00022884"/>
    </source>
</evidence>
<evidence type="ECO:0000256" key="18">
    <source>
        <dbReference type="SAM" id="MobiDB-lite"/>
    </source>
</evidence>
<dbReference type="AlphaFoldDB" id="A0A1Y1YVG5"/>
<comment type="caution">
    <text evidence="22">The sequence shown here is derived from an EMBL/GenBank/DDBJ whole genome shotgun (WGS) entry which is preliminary data.</text>
</comment>
<gene>
    <name evidence="22" type="ORF">BCR34DRAFT_574628</name>
</gene>
<comment type="similarity">
    <text evidence="13">Belongs to the DEAD box helicase family. DDX19/DBP5 subfamily.</text>
</comment>
<evidence type="ECO:0000256" key="8">
    <source>
        <dbReference type="ARBA" id="ARBA00022840"/>
    </source>
</evidence>
<dbReference type="PROSITE" id="PS51192">
    <property type="entry name" value="HELICASE_ATP_BIND_1"/>
    <property type="match status" value="1"/>
</dbReference>
<dbReference type="GO" id="GO:0016787">
    <property type="term" value="F:hydrolase activity"/>
    <property type="evidence" value="ECO:0007669"/>
    <property type="project" value="UniProtKB-KW"/>
</dbReference>
<keyword evidence="8 17" id="KW-0067">ATP-binding</keyword>
<evidence type="ECO:0000256" key="11">
    <source>
        <dbReference type="ARBA" id="ARBA00023132"/>
    </source>
</evidence>
<evidence type="ECO:0000256" key="13">
    <source>
        <dbReference type="ARBA" id="ARBA00038143"/>
    </source>
</evidence>
<dbReference type="EMBL" id="MCFA01000165">
    <property type="protein sequence ID" value="ORY01834.1"/>
    <property type="molecule type" value="Genomic_DNA"/>
</dbReference>
<keyword evidence="7" id="KW-0813">Transport</keyword>
<dbReference type="Pfam" id="PF00270">
    <property type="entry name" value="DEAD"/>
    <property type="match status" value="1"/>
</dbReference>
<feature type="domain" description="Helicase ATP-binding" evidence="19">
    <location>
        <begin position="107"/>
        <end position="275"/>
    </location>
</feature>
<keyword evidence="9" id="KW-0694">RNA-binding</keyword>
<sequence length="481" mass="52965">MSTEAPAAEASTAVPDPAPAPAPAEEPVSSLEKAQVDGAGEVQEGSPLTESEAIVEVKLADLQADPDNPLFSAKSFEELNLSEELLKGIHQMNFRKPSKIQEKALPLLLINPPTNMIAQSQSGTGKTAAFSLNILSRVDLSIVAPQAVVLAPSRELARQILGVIETMGQFMKGLVTMAAIPDPNKRNQAYKAHVLVGTPGTVMDMLRRRYIDPRNMKVLVLDEADNMLDQQGLGDQCSRVKALLPNDMQTVLFSATFPPKVIQYAQRFAPAANVLTLKHEELTIEGIKQLYIDIDKDNDKYSTLLKFYGLMTQASSIIFVRTRATAQELERRMVAEGHKVAQLSGALDGPERDRIIDQFRSGEAKVLITTNVLARGIDVQSVTMVINYDIPSDMHGNADPETYLHRIGRTGRFGRVGVALSFVHDRRSWQQLNEIANYFKTDLHNIDTSDWDAVEEMIQKIIRSSRAGKSTKEMTDMITSG</sequence>
<keyword evidence="7" id="KW-0509">mRNA transport</keyword>
<dbReference type="STRING" id="1231657.A0A1Y1YVG5"/>
<dbReference type="InterPro" id="IPR014014">
    <property type="entry name" value="RNA_helicase_DEAD_Q_motif"/>
</dbReference>
<keyword evidence="11" id="KW-0653">Protein transport</keyword>
<evidence type="ECO:0000256" key="12">
    <source>
        <dbReference type="ARBA" id="ARBA00037213"/>
    </source>
</evidence>
<feature type="short sequence motif" description="Q motif" evidence="16">
    <location>
        <begin position="74"/>
        <end position="102"/>
    </location>
</feature>
<comment type="subunit">
    <text evidence="14">Associates with the nuclear pore complex.</text>
</comment>
<dbReference type="Gene3D" id="3.40.50.300">
    <property type="entry name" value="P-loop containing nucleotide triphosphate hydrolases"/>
    <property type="match status" value="2"/>
</dbReference>
<keyword evidence="4 17" id="KW-0547">Nucleotide-binding</keyword>
<dbReference type="GO" id="GO:0005643">
    <property type="term" value="C:nuclear pore"/>
    <property type="evidence" value="ECO:0007669"/>
    <property type="project" value="UniProtKB-SubCell"/>
</dbReference>
<dbReference type="Pfam" id="PF00271">
    <property type="entry name" value="Helicase_C"/>
    <property type="match status" value="1"/>
</dbReference>
<evidence type="ECO:0000256" key="14">
    <source>
        <dbReference type="ARBA" id="ARBA00038750"/>
    </source>
</evidence>
<dbReference type="Proteomes" id="UP000193144">
    <property type="component" value="Unassembled WGS sequence"/>
</dbReference>
<accession>A0A1Y1YVG5</accession>
<dbReference type="SMART" id="SM00487">
    <property type="entry name" value="DEXDc"/>
    <property type="match status" value="1"/>
</dbReference>
<dbReference type="GO" id="GO:0051028">
    <property type="term" value="P:mRNA transport"/>
    <property type="evidence" value="ECO:0007669"/>
    <property type="project" value="UniProtKB-KW"/>
</dbReference>
<feature type="region of interest" description="Disordered" evidence="18">
    <location>
        <begin position="1"/>
        <end position="49"/>
    </location>
</feature>
<dbReference type="EC" id="3.6.4.13" evidence="3"/>
<evidence type="ECO:0000313" key="23">
    <source>
        <dbReference type="Proteomes" id="UP000193144"/>
    </source>
</evidence>
<dbReference type="SUPFAM" id="SSF52540">
    <property type="entry name" value="P-loop containing nucleoside triphosphate hydrolases"/>
    <property type="match status" value="1"/>
</dbReference>
<comment type="subcellular location">
    <subcellularLocation>
        <location evidence="1">Nucleus membrane</location>
        <topology evidence="1">Peripheral membrane protein</topology>
        <orientation evidence="1">Cytoplasmic side</orientation>
    </subcellularLocation>
    <subcellularLocation>
        <location evidence="2">Nucleus</location>
        <location evidence="2">Nuclear pore complex</location>
    </subcellularLocation>
</comment>
<dbReference type="GO" id="GO:0003723">
    <property type="term" value="F:RNA binding"/>
    <property type="evidence" value="ECO:0007669"/>
    <property type="project" value="UniProtKB-KW"/>
</dbReference>
<dbReference type="PROSITE" id="PS51194">
    <property type="entry name" value="HELICASE_CTER"/>
    <property type="match status" value="1"/>
</dbReference>
<dbReference type="CDD" id="cd17963">
    <property type="entry name" value="DEADc_DDX19_DDX25"/>
    <property type="match status" value="1"/>
</dbReference>
<evidence type="ECO:0000256" key="4">
    <source>
        <dbReference type="ARBA" id="ARBA00022741"/>
    </source>
</evidence>
<dbReference type="InterPro" id="IPR027417">
    <property type="entry name" value="P-loop_NTPase"/>
</dbReference>
<reference evidence="22 23" key="1">
    <citation type="submission" date="2016-07" db="EMBL/GenBank/DDBJ databases">
        <title>Pervasive Adenine N6-methylation of Active Genes in Fungi.</title>
        <authorList>
            <consortium name="DOE Joint Genome Institute"/>
            <person name="Mondo S.J."/>
            <person name="Dannebaum R.O."/>
            <person name="Kuo R.C."/>
            <person name="Labutti K."/>
            <person name="Haridas S."/>
            <person name="Kuo A."/>
            <person name="Salamov A."/>
            <person name="Ahrendt S.R."/>
            <person name="Lipzen A."/>
            <person name="Sullivan W."/>
            <person name="Andreopoulos W.B."/>
            <person name="Clum A."/>
            <person name="Lindquist E."/>
            <person name="Daum C."/>
            <person name="Ramamoorthy G.K."/>
            <person name="Gryganskyi A."/>
            <person name="Culley D."/>
            <person name="Magnuson J.K."/>
            <person name="James T.Y."/>
            <person name="O'Malley M.A."/>
            <person name="Stajich J.E."/>
            <person name="Spatafora J.W."/>
            <person name="Visel A."/>
            <person name="Grigoriev I.V."/>
        </authorList>
    </citation>
    <scope>NUCLEOTIDE SEQUENCE [LARGE SCALE GENOMIC DNA]</scope>
    <source>
        <strain evidence="22 23">CBS 115471</strain>
    </source>
</reference>
<dbReference type="SMART" id="SM00490">
    <property type="entry name" value="HELICc"/>
    <property type="match status" value="1"/>
</dbReference>
<dbReference type="InterPro" id="IPR011545">
    <property type="entry name" value="DEAD/DEAH_box_helicase_dom"/>
</dbReference>
<keyword evidence="5 17" id="KW-0378">Hydrolase</keyword>
<dbReference type="GO" id="GO:0015031">
    <property type="term" value="P:protein transport"/>
    <property type="evidence" value="ECO:0007669"/>
    <property type="project" value="UniProtKB-KW"/>
</dbReference>
<proteinExistence type="inferred from homology"/>
<evidence type="ECO:0000256" key="5">
    <source>
        <dbReference type="ARBA" id="ARBA00022801"/>
    </source>
</evidence>
<dbReference type="PROSITE" id="PS00039">
    <property type="entry name" value="DEAD_ATP_HELICASE"/>
    <property type="match status" value="1"/>
</dbReference>
<dbReference type="PROSITE" id="PS51195">
    <property type="entry name" value="Q_MOTIF"/>
    <property type="match status" value="1"/>
</dbReference>
<keyword evidence="11" id="KW-0539">Nucleus</keyword>
<dbReference type="GO" id="GO:0031965">
    <property type="term" value="C:nuclear membrane"/>
    <property type="evidence" value="ECO:0007669"/>
    <property type="project" value="UniProtKB-SubCell"/>
</dbReference>
<dbReference type="PANTHER" id="PTHR47958">
    <property type="entry name" value="ATP-DEPENDENT RNA HELICASE DBP3"/>
    <property type="match status" value="1"/>
</dbReference>
<name>A0A1Y1YVG5_9PLEO</name>
<feature type="compositionally biased region" description="Low complexity" evidence="18">
    <location>
        <begin position="1"/>
        <end position="15"/>
    </location>
</feature>
<feature type="domain" description="Helicase C-terminal" evidence="20">
    <location>
        <begin position="286"/>
        <end position="462"/>
    </location>
</feature>
<evidence type="ECO:0000259" key="21">
    <source>
        <dbReference type="PROSITE" id="PS51195"/>
    </source>
</evidence>
<dbReference type="CDD" id="cd18787">
    <property type="entry name" value="SF2_C_DEAD"/>
    <property type="match status" value="1"/>
</dbReference>
<organism evidence="22 23">
    <name type="scientific">Clohesyomyces aquaticus</name>
    <dbReference type="NCBI Taxonomy" id="1231657"/>
    <lineage>
        <taxon>Eukaryota</taxon>
        <taxon>Fungi</taxon>
        <taxon>Dikarya</taxon>
        <taxon>Ascomycota</taxon>
        <taxon>Pezizomycotina</taxon>
        <taxon>Dothideomycetes</taxon>
        <taxon>Pleosporomycetidae</taxon>
        <taxon>Pleosporales</taxon>
        <taxon>Lindgomycetaceae</taxon>
        <taxon>Clohesyomyces</taxon>
    </lineage>
</organism>
<keyword evidence="6 17" id="KW-0347">Helicase</keyword>
<dbReference type="GO" id="GO:0003724">
    <property type="term" value="F:RNA helicase activity"/>
    <property type="evidence" value="ECO:0007669"/>
    <property type="project" value="UniProtKB-EC"/>
</dbReference>
<evidence type="ECO:0000256" key="16">
    <source>
        <dbReference type="PROSITE-ProRule" id="PRU00552"/>
    </source>
</evidence>
<evidence type="ECO:0000256" key="10">
    <source>
        <dbReference type="ARBA" id="ARBA00023010"/>
    </source>
</evidence>
<evidence type="ECO:0000259" key="20">
    <source>
        <dbReference type="PROSITE" id="PS51194"/>
    </source>
</evidence>
<evidence type="ECO:0000256" key="7">
    <source>
        <dbReference type="ARBA" id="ARBA00022816"/>
    </source>
</evidence>
<comment type="catalytic activity">
    <reaction evidence="15">
        <text>ATP + H2O = ADP + phosphate + H(+)</text>
        <dbReference type="Rhea" id="RHEA:13065"/>
        <dbReference type="ChEBI" id="CHEBI:15377"/>
        <dbReference type="ChEBI" id="CHEBI:15378"/>
        <dbReference type="ChEBI" id="CHEBI:30616"/>
        <dbReference type="ChEBI" id="CHEBI:43474"/>
        <dbReference type="ChEBI" id="CHEBI:456216"/>
        <dbReference type="EC" id="3.6.4.13"/>
    </reaction>
</comment>
<evidence type="ECO:0000256" key="17">
    <source>
        <dbReference type="RuleBase" id="RU000492"/>
    </source>
</evidence>
<protein>
    <recommendedName>
        <fullName evidence="3">RNA helicase</fullName>
        <ecNumber evidence="3">3.6.4.13</ecNumber>
    </recommendedName>
</protein>
<evidence type="ECO:0000259" key="19">
    <source>
        <dbReference type="PROSITE" id="PS51192"/>
    </source>
</evidence>
<dbReference type="GO" id="GO:0005524">
    <property type="term" value="F:ATP binding"/>
    <property type="evidence" value="ECO:0007669"/>
    <property type="project" value="UniProtKB-KW"/>
</dbReference>
<dbReference type="InterPro" id="IPR001650">
    <property type="entry name" value="Helicase_C-like"/>
</dbReference>
<evidence type="ECO:0000313" key="22">
    <source>
        <dbReference type="EMBL" id="ORY01834.1"/>
    </source>
</evidence>
<dbReference type="OrthoDB" id="10265785at2759"/>
<evidence type="ECO:0000256" key="3">
    <source>
        <dbReference type="ARBA" id="ARBA00012552"/>
    </source>
</evidence>
<evidence type="ECO:0000256" key="2">
    <source>
        <dbReference type="ARBA" id="ARBA00004567"/>
    </source>
</evidence>